<dbReference type="PROSITE" id="PS00129">
    <property type="entry name" value="GLYCOSYL_HYDROL_F31_1"/>
    <property type="match status" value="1"/>
</dbReference>
<gene>
    <name evidence="12" type="primary">Gaa</name>
</gene>
<dbReference type="Gene3D" id="2.60.40.1180">
    <property type="entry name" value="Golgi alpha-mannosidase II"/>
    <property type="match status" value="2"/>
</dbReference>
<dbReference type="InterPro" id="IPR030459">
    <property type="entry name" value="Glyco_hydro_31_CS"/>
</dbReference>
<keyword evidence="10" id="KW-0732">Signal</keyword>
<dbReference type="InterPro" id="IPR044913">
    <property type="entry name" value="P_trefoil_dom_sf"/>
</dbReference>
<feature type="domain" description="P-type" evidence="11">
    <location>
        <begin position="25"/>
        <end position="74"/>
    </location>
</feature>
<evidence type="ECO:0000259" key="11">
    <source>
        <dbReference type="PROSITE" id="PS51448"/>
    </source>
</evidence>
<evidence type="ECO:0000256" key="8">
    <source>
        <dbReference type="PROSITE-ProRule" id="PRU00779"/>
    </source>
</evidence>
<evidence type="ECO:0000256" key="6">
    <source>
        <dbReference type="ARBA" id="ARBA00023180"/>
    </source>
</evidence>
<evidence type="ECO:0000256" key="3">
    <source>
        <dbReference type="ARBA" id="ARBA00022801"/>
    </source>
</evidence>
<dbReference type="SMART" id="SM00018">
    <property type="entry name" value="PD"/>
    <property type="match status" value="1"/>
</dbReference>
<dbReference type="Pfam" id="PF21365">
    <property type="entry name" value="Glyco_hydro_31_3rd"/>
    <property type="match status" value="1"/>
</dbReference>
<dbReference type="GO" id="GO:0004558">
    <property type="term" value="F:alpha-1,4-glucosidase activity"/>
    <property type="evidence" value="ECO:0007669"/>
    <property type="project" value="TreeGrafter"/>
</dbReference>
<keyword evidence="7 9" id="KW-0326">Glycosidase</keyword>
<feature type="signal peptide" evidence="10">
    <location>
        <begin position="1"/>
        <end position="24"/>
    </location>
</feature>
<dbReference type="Gene3D" id="2.60.40.1760">
    <property type="entry name" value="glycosyl hydrolase (family 31)"/>
    <property type="match status" value="1"/>
</dbReference>
<dbReference type="Pfam" id="PF00088">
    <property type="entry name" value="Trefoil"/>
    <property type="match status" value="1"/>
</dbReference>
<dbReference type="PROSITE" id="PS00707">
    <property type="entry name" value="GLYCOSYL_HYDROL_F31_2"/>
    <property type="match status" value="1"/>
</dbReference>
<dbReference type="InterPro" id="IPR025887">
    <property type="entry name" value="Glyco_hydro_31_N_dom"/>
</dbReference>
<comment type="subcellular location">
    <subcellularLocation>
        <location evidence="1">Membrane</location>
    </subcellularLocation>
</comment>
<dbReference type="InterPro" id="IPR011013">
    <property type="entry name" value="Gal_mutarotase_sf_dom"/>
</dbReference>
<protein>
    <submittedName>
        <fullName evidence="12">Lysosomal alpha-glucosidase-like</fullName>
    </submittedName>
</protein>
<evidence type="ECO:0000256" key="5">
    <source>
        <dbReference type="ARBA" id="ARBA00023157"/>
    </source>
</evidence>
<dbReference type="CDD" id="cd14752">
    <property type="entry name" value="GH31_N"/>
    <property type="match status" value="1"/>
</dbReference>
<feature type="chain" id="PRO_5026119087" evidence="10">
    <location>
        <begin position="25"/>
        <end position="881"/>
    </location>
</feature>
<dbReference type="CDD" id="cd00111">
    <property type="entry name" value="Trefoil"/>
    <property type="match status" value="1"/>
</dbReference>
<evidence type="ECO:0000256" key="10">
    <source>
        <dbReference type="SAM" id="SignalP"/>
    </source>
</evidence>
<dbReference type="Gene3D" id="3.20.20.80">
    <property type="entry name" value="Glycosidases"/>
    <property type="match status" value="1"/>
</dbReference>
<keyword evidence="3 9" id="KW-0378">Hydrolase</keyword>
<dbReference type="InterPro" id="IPR013780">
    <property type="entry name" value="Glyco_hydro_b"/>
</dbReference>
<dbReference type="FunFam" id="2.60.40.1760:FF:000001">
    <property type="entry name" value="Maltase-glucoamylase, intestinal"/>
    <property type="match status" value="1"/>
</dbReference>
<reference evidence="12" key="1">
    <citation type="submission" date="2020-04" db="EMBL/GenBank/DDBJ databases">
        <authorList>
            <person name="Neveu A P."/>
        </authorList>
    </citation>
    <scope>NUCLEOTIDE SEQUENCE</scope>
    <source>
        <tissue evidence="12">Whole embryo</tissue>
    </source>
</reference>
<evidence type="ECO:0000313" key="12">
    <source>
        <dbReference type="EMBL" id="CAB3247932.1"/>
    </source>
</evidence>
<dbReference type="EMBL" id="LR785328">
    <property type="protein sequence ID" value="CAB3247932.1"/>
    <property type="molecule type" value="mRNA"/>
</dbReference>
<dbReference type="InterPro" id="IPR030458">
    <property type="entry name" value="Glyco_hydro_31_AS"/>
</dbReference>
<comment type="similarity">
    <text evidence="2 9">Belongs to the glycosyl hydrolase 31 family.</text>
</comment>
<dbReference type="Pfam" id="PF01055">
    <property type="entry name" value="Glyco_hydro_31_2nd"/>
    <property type="match status" value="1"/>
</dbReference>
<evidence type="ECO:0000256" key="2">
    <source>
        <dbReference type="ARBA" id="ARBA00007806"/>
    </source>
</evidence>
<dbReference type="SUPFAM" id="SSF74650">
    <property type="entry name" value="Galactose mutarotase-like"/>
    <property type="match status" value="1"/>
</dbReference>
<dbReference type="PANTHER" id="PTHR22762">
    <property type="entry name" value="ALPHA-GLUCOSIDASE"/>
    <property type="match status" value="1"/>
</dbReference>
<dbReference type="GO" id="GO:0005975">
    <property type="term" value="P:carbohydrate metabolic process"/>
    <property type="evidence" value="ECO:0007669"/>
    <property type="project" value="InterPro"/>
</dbReference>
<dbReference type="InterPro" id="IPR000322">
    <property type="entry name" value="Glyco_hydro_31_TIM"/>
</dbReference>
<evidence type="ECO:0000256" key="4">
    <source>
        <dbReference type="ARBA" id="ARBA00023136"/>
    </source>
</evidence>
<dbReference type="Gene3D" id="4.10.110.10">
    <property type="entry name" value="Spasmolytic Protein, domain 1"/>
    <property type="match status" value="1"/>
</dbReference>
<dbReference type="AlphaFoldDB" id="A0A6F9DDT9"/>
<dbReference type="FunFam" id="3.20.20.80:FF:000016">
    <property type="entry name" value="Maltase-glucoamylase, intestinal"/>
    <property type="match status" value="1"/>
</dbReference>
<sequence>MFSEKRNMWQTLILIAFGFGFCHGNSCSIDDSERIDCYPETVPFVQENCEKRGCCYKPYEGENADNIPWCYYPSDYPSYQLSQLKQTSQGFSGKLMQMSSTHQRIENEINELDLGLYLETPTRLRIKISDPHNSRYEVPIETPAVKNATTDPTLYSVFFQSSQFGITLKRQSSGNVIFNSSAGPLIYADQFLQLSTFLPSKNIYGLGERHEQALVSTNWKRIVFWNRDQGPDSNANLYGSHPFYMCIEEDGNAHGVFLLNSNAMEAELQPAPALTWRTIGGILDFYVFLGPTPEAVIEQYTMVVGRPVMPPYWSLGFHLCRWGYETSNHTWDIVSKMRAAKIPQDVQWNDIDYMTSKRDFTYDKANFDTLPQMVNDLHNNGQHYVMIIDPGVSNQEATGTYPPYDDGLAMSIFIQDSTGTKPIEGRVWPGKTVFPDFTHPHSGAYWQKQLQSYHDQVPFDGVWIDMNEPSNFADGSTAGCHGNSTLDNPPYVPDVTGAKLSARTLCVDSKQYAGVHYNLHSLYGMLEMKATSEALVNIRGQRSFVISRSTFPSAGKYGGHWNGDILSTWEDLQQSIVSVINFNLFGIPLIGADICGFTKNTNEELCIRWMQLGAFYPFMRNHNDILMRPQAPIDFSTDAQNYMRDVLSMRYMLLPHLYTLFYAASVNGTTVARGLFSEFPTDKTALIVDQQFMWGQGLLISPVLQKGANSVHAYFPNGLWYECMDFGTTIDSSGSWFDVNAPINQTVVHFRGGFVVPGQYPAVNTQKSRMNPLILFVAPDRSGNAAGSLYWDDGISLDSAKESNFLLATFRYSQNTLTSEVAATFKESVKLGTVFLFNVKTKPRDVTLNGVSLQFRMIENNALDIELSVDVNKPFVIKVLP</sequence>
<dbReference type="SUPFAM" id="SSF51011">
    <property type="entry name" value="Glycosyl hydrolase domain"/>
    <property type="match status" value="1"/>
</dbReference>
<dbReference type="Pfam" id="PF13802">
    <property type="entry name" value="Gal_mutarotas_2"/>
    <property type="match status" value="1"/>
</dbReference>
<comment type="caution">
    <text evidence="8">Lacks conserved residue(s) required for the propagation of feature annotation.</text>
</comment>
<keyword evidence="4" id="KW-0472">Membrane</keyword>
<name>A0A6F9DDT9_9ASCI</name>
<dbReference type="SUPFAM" id="SSF51445">
    <property type="entry name" value="(Trans)glycosidases"/>
    <property type="match status" value="1"/>
</dbReference>
<dbReference type="GO" id="GO:0016020">
    <property type="term" value="C:membrane"/>
    <property type="evidence" value="ECO:0007669"/>
    <property type="project" value="UniProtKB-SubCell"/>
</dbReference>
<evidence type="ECO:0000256" key="7">
    <source>
        <dbReference type="ARBA" id="ARBA00023295"/>
    </source>
</evidence>
<dbReference type="PROSITE" id="PS51448">
    <property type="entry name" value="P_TREFOIL_2"/>
    <property type="match status" value="1"/>
</dbReference>
<keyword evidence="5" id="KW-1015">Disulfide bond</keyword>
<keyword evidence="6" id="KW-0325">Glycoprotein</keyword>
<dbReference type="GO" id="GO:0030246">
    <property type="term" value="F:carbohydrate binding"/>
    <property type="evidence" value="ECO:0007669"/>
    <property type="project" value="InterPro"/>
</dbReference>
<dbReference type="PANTHER" id="PTHR22762:SF131">
    <property type="entry name" value="GLYCOSIDE HYDROLASE FAMILY 31 N-TERMINAL DOMAIN-CONTAINING PROTEIN"/>
    <property type="match status" value="1"/>
</dbReference>
<evidence type="ECO:0000256" key="9">
    <source>
        <dbReference type="RuleBase" id="RU361185"/>
    </source>
</evidence>
<evidence type="ECO:0000256" key="1">
    <source>
        <dbReference type="ARBA" id="ARBA00004370"/>
    </source>
</evidence>
<dbReference type="InterPro" id="IPR048395">
    <property type="entry name" value="Glyco_hydro_31_C"/>
</dbReference>
<organism evidence="12">
    <name type="scientific">Phallusia mammillata</name>
    <dbReference type="NCBI Taxonomy" id="59560"/>
    <lineage>
        <taxon>Eukaryota</taxon>
        <taxon>Metazoa</taxon>
        <taxon>Chordata</taxon>
        <taxon>Tunicata</taxon>
        <taxon>Ascidiacea</taxon>
        <taxon>Phlebobranchia</taxon>
        <taxon>Ascidiidae</taxon>
        <taxon>Phallusia</taxon>
    </lineage>
</organism>
<dbReference type="InterPro" id="IPR000519">
    <property type="entry name" value="P_trefoil_dom"/>
</dbReference>
<dbReference type="InterPro" id="IPR017853">
    <property type="entry name" value="GH"/>
</dbReference>
<accession>A0A6F9DDT9</accession>
<proteinExistence type="evidence at transcript level"/>
<dbReference type="CDD" id="cd06602">
    <property type="entry name" value="GH31_MGAM_SI_GAA"/>
    <property type="match status" value="1"/>
</dbReference>